<evidence type="ECO:0000256" key="7">
    <source>
        <dbReference type="ARBA" id="ARBA00022803"/>
    </source>
</evidence>
<dbReference type="Gene3D" id="1.25.40.10">
    <property type="entry name" value="Tetratricopeptide repeat domain"/>
    <property type="match status" value="2"/>
</dbReference>
<protein>
    <recommendedName>
        <fullName evidence="3">protein O-GlcNAc transferase</fullName>
        <ecNumber evidence="3">2.4.1.255</ecNumber>
    </recommendedName>
</protein>
<evidence type="ECO:0000313" key="10">
    <source>
        <dbReference type="EMBL" id="TCP96858.1"/>
    </source>
</evidence>
<accession>A0A4R2TI09</accession>
<feature type="repeat" description="TPR" evidence="8">
    <location>
        <begin position="189"/>
        <end position="222"/>
    </location>
</feature>
<keyword evidence="6" id="KW-0677">Repeat</keyword>
<evidence type="ECO:0000256" key="6">
    <source>
        <dbReference type="ARBA" id="ARBA00022737"/>
    </source>
</evidence>
<keyword evidence="11" id="KW-1185">Reference proteome</keyword>
<dbReference type="Pfam" id="PF14559">
    <property type="entry name" value="TPR_19"/>
    <property type="match status" value="2"/>
</dbReference>
<comment type="pathway">
    <text evidence="1">Protein modification; protein glycosylation.</text>
</comment>
<dbReference type="PROSITE" id="PS50005">
    <property type="entry name" value="TPR"/>
    <property type="match status" value="5"/>
</dbReference>
<gene>
    <name evidence="10" type="ORF">EDC44_10355</name>
</gene>
<keyword evidence="4" id="KW-0328">Glycosyltransferase</keyword>
<dbReference type="EC" id="2.4.1.255" evidence="3"/>
<evidence type="ECO:0000313" key="11">
    <source>
        <dbReference type="Proteomes" id="UP000295763"/>
    </source>
</evidence>
<comment type="similarity">
    <text evidence="2">Belongs to the glycosyltransferase 41 family. O-GlcNAc transferase subfamily.</text>
</comment>
<dbReference type="InterPro" id="IPR051939">
    <property type="entry name" value="Glycosyltr_41/O-GlcNAc_trsf"/>
</dbReference>
<keyword evidence="5 10" id="KW-0808">Transferase</keyword>
<dbReference type="PANTHER" id="PTHR44835">
    <property type="entry name" value="UDP-N-ACETYLGLUCOSAMINE--PEPTIDE N-ACETYLGLUCOSAMINYLTRANSFERASE SPINDLY-RELATED"/>
    <property type="match status" value="1"/>
</dbReference>
<dbReference type="EMBL" id="SLYB01000003">
    <property type="protein sequence ID" value="TCP96858.1"/>
    <property type="molecule type" value="Genomic_DNA"/>
</dbReference>
<dbReference type="AlphaFoldDB" id="A0A4R2TI09"/>
<feature type="repeat" description="TPR" evidence="8">
    <location>
        <begin position="120"/>
        <end position="153"/>
    </location>
</feature>
<proteinExistence type="inferred from homology"/>
<dbReference type="OrthoDB" id="3289889at2"/>
<dbReference type="InterPro" id="IPR019734">
    <property type="entry name" value="TPR_rpt"/>
</dbReference>
<dbReference type="SUPFAM" id="SSF48452">
    <property type="entry name" value="TPR-like"/>
    <property type="match status" value="1"/>
</dbReference>
<feature type="repeat" description="TPR" evidence="8">
    <location>
        <begin position="257"/>
        <end position="290"/>
    </location>
</feature>
<dbReference type="RefSeq" id="WP_131974946.1">
    <property type="nucleotide sequence ID" value="NZ_SLYB01000003.1"/>
</dbReference>
<reference evidence="10 11" key="1">
    <citation type="submission" date="2019-03" db="EMBL/GenBank/DDBJ databases">
        <title>Genomic Encyclopedia of Type Strains, Phase IV (KMG-IV): sequencing the most valuable type-strain genomes for metagenomic binning, comparative biology and taxonomic classification.</title>
        <authorList>
            <person name="Goeker M."/>
        </authorList>
    </citation>
    <scope>NUCLEOTIDE SEQUENCE [LARGE SCALE GENOMIC DNA]</scope>
    <source>
        <strain evidence="10 11">DSM 28404</strain>
    </source>
</reference>
<evidence type="ECO:0000256" key="5">
    <source>
        <dbReference type="ARBA" id="ARBA00022679"/>
    </source>
</evidence>
<dbReference type="GO" id="GO:0097363">
    <property type="term" value="F:protein O-acetylglucosaminyltransferase activity"/>
    <property type="evidence" value="ECO:0007669"/>
    <property type="project" value="UniProtKB-EC"/>
</dbReference>
<dbReference type="SMART" id="SM00028">
    <property type="entry name" value="TPR"/>
    <property type="match status" value="5"/>
</dbReference>
<evidence type="ECO:0000256" key="1">
    <source>
        <dbReference type="ARBA" id="ARBA00004922"/>
    </source>
</evidence>
<feature type="repeat" description="TPR" evidence="8">
    <location>
        <begin position="223"/>
        <end position="256"/>
    </location>
</feature>
<sequence length="705" mass="80180">MRKKPVRTSQKRPVSVNPLMNKFFQKAGVSTVKSKVQSVRIQGQEPSSNPQTAKQRYIELVKLWQTQGVAQALSLGLKAAAEFPKDGNILNLTGVLLAQSGRIAEALELWLKIDDTQKNASTYSNIGQAYQTLNQLDLSEQNLRRALQLQADNKDALWNLAVLLQRDENRIDEAIENYKKVLAVEPDSLKTLLNIAALYFNRKEYRDAEIYYDQIVALDQNNVTAWQNGAWSKRRLENYRGAVRYYEQAVKLDPHNADLWFGLGKCYHFTLQFDKACEACEQGLKIKPDDIDAQVSLVLNRQYVLNQAEQTARDSFRLGETYVKQAVHAVQRLAKAKERLHIGVVSSDLRRHPVGLFARGLLMSEEAKQFDWTAYANSDVFDEVSEQIRPTFKAWHKIKALSDEEVIKQIEQDEIDILLDLNGLTAGHRLAIFAAQSAPVQVTWLGYFATSGLPTMQAIIADPYCVPSEEEKWYSEKVYRLPHTRLCMNYPGTEAQVNLSPALEKGYITFGCFQNLTKVNDDVLKLWAEVAKKVPSAHWRFQAARLSTDSEDLPDFKQKLTKLGFPMNQVEFFGTTHFSEYFPTYNKIDLILDTFPYPGGTTTVDALWMGVPTITLALPSMLSRQGQQVLSAAGFADLVTYSPQQYVEKALYWADSANRNLLNQMRLTMREKARNSPLFNTAQFSKDWCTLIQQIWQDAVEQNKA</sequence>
<dbReference type="Pfam" id="PF13844">
    <property type="entry name" value="Glyco_transf_41"/>
    <property type="match status" value="2"/>
</dbReference>
<evidence type="ECO:0000256" key="8">
    <source>
        <dbReference type="PROSITE-ProRule" id="PRU00339"/>
    </source>
</evidence>
<dbReference type="InterPro" id="IPR011990">
    <property type="entry name" value="TPR-like_helical_dom_sf"/>
</dbReference>
<dbReference type="Gene3D" id="3.40.50.2000">
    <property type="entry name" value="Glycogen Phosphorylase B"/>
    <property type="match status" value="1"/>
</dbReference>
<dbReference type="SUPFAM" id="SSF53756">
    <property type="entry name" value="UDP-Glycosyltransferase/glycogen phosphorylase"/>
    <property type="match status" value="1"/>
</dbReference>
<organism evidence="10 11">
    <name type="scientific">Cricetibacter osteomyelitidis</name>
    <dbReference type="NCBI Taxonomy" id="1521931"/>
    <lineage>
        <taxon>Bacteria</taxon>
        <taxon>Pseudomonadati</taxon>
        <taxon>Pseudomonadota</taxon>
        <taxon>Gammaproteobacteria</taxon>
        <taxon>Pasteurellales</taxon>
        <taxon>Pasteurellaceae</taxon>
        <taxon>Cricetibacter</taxon>
    </lineage>
</organism>
<dbReference type="Proteomes" id="UP000295763">
    <property type="component" value="Unassembled WGS sequence"/>
</dbReference>
<feature type="domain" description="O-GlcNAc transferase C-terminal" evidence="9">
    <location>
        <begin position="324"/>
        <end position="484"/>
    </location>
</feature>
<feature type="repeat" description="TPR" evidence="8">
    <location>
        <begin position="155"/>
        <end position="188"/>
    </location>
</feature>
<name>A0A4R2TI09_9PAST</name>
<evidence type="ECO:0000256" key="4">
    <source>
        <dbReference type="ARBA" id="ARBA00022676"/>
    </source>
</evidence>
<dbReference type="Gene3D" id="3.40.50.11380">
    <property type="match status" value="1"/>
</dbReference>
<evidence type="ECO:0000259" key="9">
    <source>
        <dbReference type="Pfam" id="PF13844"/>
    </source>
</evidence>
<evidence type="ECO:0000256" key="2">
    <source>
        <dbReference type="ARBA" id="ARBA00005386"/>
    </source>
</evidence>
<dbReference type="PANTHER" id="PTHR44835:SF1">
    <property type="entry name" value="PROTEIN O-GLCNAC TRANSFERASE"/>
    <property type="match status" value="1"/>
</dbReference>
<comment type="caution">
    <text evidence="10">The sequence shown here is derived from an EMBL/GenBank/DDBJ whole genome shotgun (WGS) entry which is preliminary data.</text>
</comment>
<evidence type="ECO:0000256" key="3">
    <source>
        <dbReference type="ARBA" id="ARBA00011970"/>
    </source>
</evidence>
<dbReference type="Pfam" id="PF13181">
    <property type="entry name" value="TPR_8"/>
    <property type="match status" value="1"/>
</dbReference>
<dbReference type="InterPro" id="IPR029489">
    <property type="entry name" value="OGT/SEC/SPY_C"/>
</dbReference>
<feature type="domain" description="O-GlcNAc transferase C-terminal" evidence="9">
    <location>
        <begin position="505"/>
        <end position="687"/>
    </location>
</feature>
<keyword evidence="7 8" id="KW-0802">TPR repeat</keyword>